<evidence type="ECO:0000313" key="3">
    <source>
        <dbReference type="Proteomes" id="UP000012329"/>
    </source>
</evidence>
<sequence>MSKTQIEVVGQSGDRNIYIQFFKGAEPVKGQLWKLQYPGNKIVDEWSEDMVRSKDGELQLKSSFRTEKFFKSCVMGVTDPVDSLEEELVEQYGATPTKTLKRDDIHPRLYGLWGKLIPRFLDGSIWDDLPESDETANGSGDKGGDRKEDQEE</sequence>
<feature type="region of interest" description="Disordered" evidence="1">
    <location>
        <begin position="128"/>
        <end position="152"/>
    </location>
</feature>
<dbReference type="AlphaFoldDB" id="A0A829D8R4"/>
<comment type="caution">
    <text evidence="2">The sequence shown here is derived from an EMBL/GenBank/DDBJ whole genome shotgun (WGS) entry which is preliminary data.</text>
</comment>
<accession>A0A829D8R4</accession>
<reference evidence="2 3" key="1">
    <citation type="submission" date="2013-02" db="EMBL/GenBank/DDBJ databases">
        <authorList>
            <person name="Harkins D.M."/>
            <person name="Durkin A.S."/>
            <person name="Brinkac L.M."/>
            <person name="Haft D.H."/>
            <person name="Selengut J.D."/>
            <person name="Sanka R."/>
            <person name="DePew J."/>
            <person name="Purushe J."/>
            <person name="Whelen A.C."/>
            <person name="Vinetz J.M."/>
            <person name="Sutton G.G."/>
            <person name="Nierman W.C."/>
            <person name="Fouts D.E."/>
        </authorList>
    </citation>
    <scope>NUCLEOTIDE SEQUENCE [LARGE SCALE GENOMIC DNA]</scope>
    <source>
        <strain evidence="2 3">2002000626</strain>
    </source>
</reference>
<feature type="compositionally biased region" description="Basic and acidic residues" evidence="1">
    <location>
        <begin position="142"/>
        <end position="152"/>
    </location>
</feature>
<organism evidence="2 3">
    <name type="scientific">Leptospira interrogans str. 2002000626</name>
    <dbReference type="NCBI Taxonomy" id="996803"/>
    <lineage>
        <taxon>Bacteria</taxon>
        <taxon>Pseudomonadati</taxon>
        <taxon>Spirochaetota</taxon>
        <taxon>Spirochaetia</taxon>
        <taxon>Leptospirales</taxon>
        <taxon>Leptospiraceae</taxon>
        <taxon>Leptospira</taxon>
    </lineage>
</organism>
<gene>
    <name evidence="2" type="ORF">LEP1GSC029_3363</name>
</gene>
<evidence type="ECO:0000313" key="2">
    <source>
        <dbReference type="EMBL" id="EMY05375.1"/>
    </source>
</evidence>
<protein>
    <submittedName>
        <fullName evidence="2">Uncharacterized protein</fullName>
    </submittedName>
</protein>
<dbReference type="Proteomes" id="UP000012329">
    <property type="component" value="Unassembled WGS sequence"/>
</dbReference>
<proteinExistence type="predicted"/>
<dbReference type="EMBL" id="AFJL02000087">
    <property type="protein sequence ID" value="EMY05375.1"/>
    <property type="molecule type" value="Genomic_DNA"/>
</dbReference>
<evidence type="ECO:0000256" key="1">
    <source>
        <dbReference type="SAM" id="MobiDB-lite"/>
    </source>
</evidence>
<name>A0A829D8R4_LEPIR</name>